<protein>
    <submittedName>
        <fullName evidence="2">Uncharacterized protein</fullName>
    </submittedName>
</protein>
<accession>A0A1M5J774</accession>
<dbReference type="Proteomes" id="UP000184485">
    <property type="component" value="Unassembled WGS sequence"/>
</dbReference>
<sequence>MIRLMASTILAVGLVSAASAATLSGVSGPVLVDSGKGFVKISANAEVAPGSRVMISKGGQAVLAYADGCSKTLGANTITTVAGSGACNAPAQVAGQAPASSFVVPAVVIGGTATIVTIAAFASKDSASDNELISISR</sequence>
<dbReference type="EMBL" id="FQUP01000004">
    <property type="protein sequence ID" value="SHG36392.1"/>
    <property type="molecule type" value="Genomic_DNA"/>
</dbReference>
<evidence type="ECO:0000256" key="1">
    <source>
        <dbReference type="SAM" id="SignalP"/>
    </source>
</evidence>
<evidence type="ECO:0000313" key="3">
    <source>
        <dbReference type="Proteomes" id="UP000184485"/>
    </source>
</evidence>
<dbReference type="AlphaFoldDB" id="A0A1M5J774"/>
<gene>
    <name evidence="2" type="ORF">SAMN02745157_4125</name>
</gene>
<evidence type="ECO:0000313" key="2">
    <source>
        <dbReference type="EMBL" id="SHG36392.1"/>
    </source>
</evidence>
<feature type="chain" id="PRO_5012838639" evidence="1">
    <location>
        <begin position="21"/>
        <end position="137"/>
    </location>
</feature>
<keyword evidence="1" id="KW-0732">Signal</keyword>
<proteinExistence type="predicted"/>
<reference evidence="2 3" key="1">
    <citation type="submission" date="2016-11" db="EMBL/GenBank/DDBJ databases">
        <authorList>
            <person name="Jaros S."/>
            <person name="Januszkiewicz K."/>
            <person name="Wedrychowicz H."/>
        </authorList>
    </citation>
    <scope>NUCLEOTIDE SEQUENCE [LARGE SCALE GENOMIC DNA]</scope>
    <source>
        <strain evidence="2 3">DSM 19436</strain>
    </source>
</reference>
<keyword evidence="3" id="KW-1185">Reference proteome</keyword>
<name>A0A1M5J774_9HYPH</name>
<feature type="signal peptide" evidence="1">
    <location>
        <begin position="1"/>
        <end position="20"/>
    </location>
</feature>
<organism evidence="2 3">
    <name type="scientific">Kaistia soli DSM 19436</name>
    <dbReference type="NCBI Taxonomy" id="1122133"/>
    <lineage>
        <taxon>Bacteria</taxon>
        <taxon>Pseudomonadati</taxon>
        <taxon>Pseudomonadota</taxon>
        <taxon>Alphaproteobacteria</taxon>
        <taxon>Hyphomicrobiales</taxon>
        <taxon>Kaistiaceae</taxon>
        <taxon>Kaistia</taxon>
    </lineage>
</organism>